<sequence>MKRLHLIGWVGVILLLLSACGTSEENNAANGTEGMENTLGWEVGTLEATTHAGESFSTDDMDGTVYIADFIFTSCETVCPPMTRNMVQLQQKMQEEGVEAEIVSFSVDPNVDTPEKLTQFGEKYGADLDSNWTFVTGYEQQTIADFAKSSFKTQADKIQDNDQVIHGSSFYLVSKDGIVLKKYSGAQEVPYDEIIADAKKAAK</sequence>
<feature type="binding site" evidence="3">
    <location>
        <position position="75"/>
    </location>
    <ligand>
        <name>Cu cation</name>
        <dbReference type="ChEBI" id="CHEBI:23378"/>
    </ligand>
</feature>
<gene>
    <name evidence="7" type="ORF">E4663_14890</name>
</gene>
<evidence type="ECO:0000259" key="6">
    <source>
        <dbReference type="PROSITE" id="PS51352"/>
    </source>
</evidence>
<dbReference type="InterPro" id="IPR036249">
    <property type="entry name" value="Thioredoxin-like_sf"/>
</dbReference>
<dbReference type="EMBL" id="SRJC01000004">
    <property type="protein sequence ID" value="TGB01918.1"/>
    <property type="molecule type" value="Genomic_DNA"/>
</dbReference>
<evidence type="ECO:0000256" key="4">
    <source>
        <dbReference type="PIRSR" id="PIRSR603782-2"/>
    </source>
</evidence>
<dbReference type="Gene3D" id="3.40.30.10">
    <property type="entry name" value="Glutaredoxin"/>
    <property type="match status" value="1"/>
</dbReference>
<dbReference type="AlphaFoldDB" id="A0A4Z0GZJ3"/>
<feature type="binding site" evidence="3">
    <location>
        <position position="166"/>
    </location>
    <ligand>
        <name>Cu cation</name>
        <dbReference type="ChEBI" id="CHEBI:23378"/>
    </ligand>
</feature>
<dbReference type="PROSITE" id="PS51257">
    <property type="entry name" value="PROKAR_LIPOPROTEIN"/>
    <property type="match status" value="1"/>
</dbReference>
<proteinExistence type="inferred from homology"/>
<dbReference type="RefSeq" id="WP_135328209.1">
    <property type="nucleotide sequence ID" value="NZ_SRJC01000004.1"/>
</dbReference>
<dbReference type="Pfam" id="PF02630">
    <property type="entry name" value="SCO1-SenC"/>
    <property type="match status" value="1"/>
</dbReference>
<dbReference type="InterPro" id="IPR003782">
    <property type="entry name" value="SCO1/SenC"/>
</dbReference>
<dbReference type="CDD" id="cd02968">
    <property type="entry name" value="SCO"/>
    <property type="match status" value="1"/>
</dbReference>
<reference evidence="7 8" key="1">
    <citation type="journal article" date="2003" name="Int. J. Syst. Evol. Microbiol.">
        <title>Halobacillus salinus sp. nov., isolated from a salt lake on the coast of the East Sea in Korea.</title>
        <authorList>
            <person name="Yoon J.H."/>
            <person name="Kang K.H."/>
            <person name="Park Y.H."/>
        </authorList>
    </citation>
    <scope>NUCLEOTIDE SEQUENCE [LARGE SCALE GENOMIC DNA]</scope>
    <source>
        <strain evidence="7 8">HSL-3</strain>
    </source>
</reference>
<dbReference type="PROSITE" id="PS51352">
    <property type="entry name" value="THIOREDOXIN_2"/>
    <property type="match status" value="1"/>
</dbReference>
<dbReference type="InterPro" id="IPR013766">
    <property type="entry name" value="Thioredoxin_domain"/>
</dbReference>
<keyword evidence="5" id="KW-0732">Signal</keyword>
<keyword evidence="8" id="KW-1185">Reference proteome</keyword>
<evidence type="ECO:0000313" key="7">
    <source>
        <dbReference type="EMBL" id="TGB01918.1"/>
    </source>
</evidence>
<dbReference type="PANTHER" id="PTHR12151">
    <property type="entry name" value="ELECTRON TRANSPORT PROTIN SCO1/SENC FAMILY MEMBER"/>
    <property type="match status" value="1"/>
</dbReference>
<evidence type="ECO:0000256" key="5">
    <source>
        <dbReference type="SAM" id="SignalP"/>
    </source>
</evidence>
<evidence type="ECO:0000256" key="1">
    <source>
        <dbReference type="ARBA" id="ARBA00010996"/>
    </source>
</evidence>
<evidence type="ECO:0000313" key="8">
    <source>
        <dbReference type="Proteomes" id="UP000297982"/>
    </source>
</evidence>
<accession>A0A4Z0GZJ3</accession>
<feature type="signal peptide" evidence="5">
    <location>
        <begin position="1"/>
        <end position="28"/>
    </location>
</feature>
<organism evidence="7 8">
    <name type="scientific">Halobacillus salinus</name>
    <dbReference type="NCBI Taxonomy" id="192814"/>
    <lineage>
        <taxon>Bacteria</taxon>
        <taxon>Bacillati</taxon>
        <taxon>Bacillota</taxon>
        <taxon>Bacilli</taxon>
        <taxon>Bacillales</taxon>
        <taxon>Bacillaceae</taxon>
        <taxon>Halobacillus</taxon>
    </lineage>
</organism>
<name>A0A4Z0GZJ3_9BACI</name>
<dbReference type="Proteomes" id="UP000297982">
    <property type="component" value="Unassembled WGS sequence"/>
</dbReference>
<comment type="caution">
    <text evidence="7">The sequence shown here is derived from an EMBL/GenBank/DDBJ whole genome shotgun (WGS) entry which is preliminary data.</text>
</comment>
<keyword evidence="2 3" id="KW-0186">Copper</keyword>
<dbReference type="GO" id="GO:0046872">
    <property type="term" value="F:metal ion binding"/>
    <property type="evidence" value="ECO:0007669"/>
    <property type="project" value="UniProtKB-KW"/>
</dbReference>
<keyword evidence="4" id="KW-1015">Disulfide bond</keyword>
<feature type="domain" description="Thioredoxin" evidence="6">
    <location>
        <begin position="37"/>
        <end position="203"/>
    </location>
</feature>
<keyword evidence="3" id="KW-0479">Metal-binding</keyword>
<dbReference type="PANTHER" id="PTHR12151:SF25">
    <property type="entry name" value="LINALOOL DEHYDRATASE_ISOMERASE DOMAIN-CONTAINING PROTEIN"/>
    <property type="match status" value="1"/>
</dbReference>
<evidence type="ECO:0000256" key="3">
    <source>
        <dbReference type="PIRSR" id="PIRSR603782-1"/>
    </source>
</evidence>
<feature type="chain" id="PRO_5021398112" evidence="5">
    <location>
        <begin position="29"/>
        <end position="203"/>
    </location>
</feature>
<comment type="similarity">
    <text evidence="1">Belongs to the SCO1/2 family.</text>
</comment>
<protein>
    <submittedName>
        <fullName evidence="7">SCO family protein</fullName>
    </submittedName>
</protein>
<feature type="disulfide bond" description="Redox-active" evidence="4">
    <location>
        <begin position="75"/>
        <end position="79"/>
    </location>
</feature>
<dbReference type="SUPFAM" id="SSF52833">
    <property type="entry name" value="Thioredoxin-like"/>
    <property type="match status" value="1"/>
</dbReference>
<feature type="binding site" evidence="3">
    <location>
        <position position="79"/>
    </location>
    <ligand>
        <name>Cu cation</name>
        <dbReference type="ChEBI" id="CHEBI:23378"/>
    </ligand>
</feature>
<dbReference type="STRING" id="192814.GCA_900166575_03750"/>
<evidence type="ECO:0000256" key="2">
    <source>
        <dbReference type="ARBA" id="ARBA00023008"/>
    </source>
</evidence>